<evidence type="ECO:0000313" key="2">
    <source>
        <dbReference type="Proteomes" id="UP001054945"/>
    </source>
</evidence>
<keyword evidence="2" id="KW-1185">Reference proteome</keyword>
<name>A0AAV4X3A2_CAEEX</name>
<dbReference type="EMBL" id="BPLR01017230">
    <property type="protein sequence ID" value="GIY89607.1"/>
    <property type="molecule type" value="Genomic_DNA"/>
</dbReference>
<gene>
    <name evidence="1" type="ORF">CEXT_505581</name>
</gene>
<reference evidence="1 2" key="1">
    <citation type="submission" date="2021-06" db="EMBL/GenBank/DDBJ databases">
        <title>Caerostris extrusa draft genome.</title>
        <authorList>
            <person name="Kono N."/>
            <person name="Arakawa K."/>
        </authorList>
    </citation>
    <scope>NUCLEOTIDE SEQUENCE [LARGE SCALE GENOMIC DNA]</scope>
</reference>
<organism evidence="1 2">
    <name type="scientific">Caerostris extrusa</name>
    <name type="common">Bark spider</name>
    <name type="synonym">Caerostris bankana</name>
    <dbReference type="NCBI Taxonomy" id="172846"/>
    <lineage>
        <taxon>Eukaryota</taxon>
        <taxon>Metazoa</taxon>
        <taxon>Ecdysozoa</taxon>
        <taxon>Arthropoda</taxon>
        <taxon>Chelicerata</taxon>
        <taxon>Arachnida</taxon>
        <taxon>Araneae</taxon>
        <taxon>Araneomorphae</taxon>
        <taxon>Entelegynae</taxon>
        <taxon>Araneoidea</taxon>
        <taxon>Araneidae</taxon>
        <taxon>Caerostris</taxon>
    </lineage>
</organism>
<dbReference type="AlphaFoldDB" id="A0AAV4X3A2"/>
<protein>
    <submittedName>
        <fullName evidence="1">Uncharacterized protein</fullName>
    </submittedName>
</protein>
<comment type="caution">
    <text evidence="1">The sequence shown here is derived from an EMBL/GenBank/DDBJ whole genome shotgun (WGS) entry which is preliminary data.</text>
</comment>
<dbReference type="Proteomes" id="UP001054945">
    <property type="component" value="Unassembled WGS sequence"/>
</dbReference>
<sequence>MARTSKGTQFLYVREWHHKKCTQLQVNRYRLIRTGWNETDLSQSHDQQGSTDLYLIENQWHEISKASNKQDFIQVVIASKKPEHYLGVNELPPFVLGSRRNKIPPPEGVLSAFGGCVAVALVLNRGEGIMMRVKKRELGAQKEQFEDS</sequence>
<proteinExistence type="predicted"/>
<accession>A0AAV4X3A2</accession>
<evidence type="ECO:0000313" key="1">
    <source>
        <dbReference type="EMBL" id="GIY89607.1"/>
    </source>
</evidence>